<keyword evidence="2" id="KW-0813">Transport</keyword>
<keyword evidence="5 10" id="KW-1133">Transmembrane helix</keyword>
<evidence type="ECO:0000313" key="12">
    <source>
        <dbReference type="EMBL" id="KAK8999308.1"/>
    </source>
</evidence>
<evidence type="ECO:0000256" key="6">
    <source>
        <dbReference type="ARBA" id="ARBA00023136"/>
    </source>
</evidence>
<comment type="subcellular location">
    <subcellularLocation>
        <location evidence="1">Endoplasmic reticulum membrane</location>
        <topology evidence="1">Multi-pass membrane protein</topology>
    </subcellularLocation>
</comment>
<evidence type="ECO:0000256" key="5">
    <source>
        <dbReference type="ARBA" id="ARBA00022989"/>
    </source>
</evidence>
<feature type="chain" id="PRO_5045876723" description="PIN-like protein" evidence="11">
    <location>
        <begin position="18"/>
        <end position="261"/>
    </location>
</feature>
<feature type="transmembrane region" description="Helical" evidence="10">
    <location>
        <begin position="6"/>
        <end position="23"/>
    </location>
</feature>
<dbReference type="PANTHER" id="PTHR31651">
    <property type="match status" value="1"/>
</dbReference>
<keyword evidence="3 10" id="KW-0812">Transmembrane</keyword>
<feature type="transmembrane region" description="Helical" evidence="10">
    <location>
        <begin position="236"/>
        <end position="259"/>
    </location>
</feature>
<feature type="signal peptide" evidence="11">
    <location>
        <begin position="1"/>
        <end position="17"/>
    </location>
</feature>
<evidence type="ECO:0000256" key="4">
    <source>
        <dbReference type="ARBA" id="ARBA00022824"/>
    </source>
</evidence>
<keyword evidence="11" id="KW-0732">Signal</keyword>
<dbReference type="InterPro" id="IPR045033">
    <property type="entry name" value="PILS1/3/4/5/7"/>
</dbReference>
<evidence type="ECO:0000313" key="13">
    <source>
        <dbReference type="Proteomes" id="UP001396334"/>
    </source>
</evidence>
<feature type="transmembrane region" description="Helical" evidence="10">
    <location>
        <begin position="95"/>
        <end position="116"/>
    </location>
</feature>
<keyword evidence="13" id="KW-1185">Reference proteome</keyword>
<evidence type="ECO:0000256" key="9">
    <source>
        <dbReference type="ARBA" id="ARBA00025752"/>
    </source>
</evidence>
<gene>
    <name evidence="12" type="ORF">V6N11_070483</name>
</gene>
<feature type="transmembrane region" description="Helical" evidence="10">
    <location>
        <begin position="166"/>
        <end position="186"/>
    </location>
</feature>
<dbReference type="Pfam" id="PF03547">
    <property type="entry name" value="Mem_trans"/>
    <property type="match status" value="2"/>
</dbReference>
<accession>A0ABR2QF57</accession>
<evidence type="ECO:0000256" key="2">
    <source>
        <dbReference type="ARBA" id="ARBA00022448"/>
    </source>
</evidence>
<protein>
    <recommendedName>
        <fullName evidence="14">PIN-like protein</fullName>
    </recommendedName>
</protein>
<keyword evidence="7" id="KW-0927">Auxin signaling pathway</keyword>
<evidence type="ECO:0000256" key="7">
    <source>
        <dbReference type="ARBA" id="ARBA00023294"/>
    </source>
</evidence>
<comment type="function">
    <text evidence="8">Involved in cellular auxin homeostasis by regulating auxin metabolism. Regulates intracellular auxin accumulation at the endoplasmic reticulum and thus auxin availability for nuclear auxin signaling.</text>
</comment>
<feature type="transmembrane region" description="Helical" evidence="10">
    <location>
        <begin position="206"/>
        <end position="224"/>
    </location>
</feature>
<comment type="caution">
    <text evidence="12">The sequence shown here is derived from an EMBL/GenBank/DDBJ whole genome shotgun (WGS) entry which is preliminary data.</text>
</comment>
<evidence type="ECO:0000256" key="10">
    <source>
        <dbReference type="SAM" id="Phobius"/>
    </source>
</evidence>
<keyword evidence="4" id="KW-0256">Endoplasmic reticulum</keyword>
<dbReference type="PANTHER" id="PTHR31651:SF43">
    <property type="entry name" value="SYMPORTER, PUTATIVE-RELATED"/>
    <property type="match status" value="1"/>
</dbReference>
<comment type="similarity">
    <text evidence="9">Belongs to the auxin efflux carrier (TC 2.A.69.2) family.</text>
</comment>
<reference evidence="12 13" key="1">
    <citation type="journal article" date="2024" name="G3 (Bethesda)">
        <title>Genome assembly of Hibiscus sabdariffa L. provides insights into metabolisms of medicinal natural products.</title>
        <authorList>
            <person name="Kim T."/>
        </authorList>
    </citation>
    <scope>NUCLEOTIDE SEQUENCE [LARGE SCALE GENOMIC DNA]</scope>
    <source>
        <strain evidence="12">TK-2024</strain>
        <tissue evidence="12">Old leaves</tissue>
    </source>
</reference>
<evidence type="ECO:0000256" key="8">
    <source>
        <dbReference type="ARBA" id="ARBA00025100"/>
    </source>
</evidence>
<name>A0ABR2QF57_9ROSI</name>
<feature type="transmembrane region" description="Helical" evidence="10">
    <location>
        <begin position="61"/>
        <end position="83"/>
    </location>
</feature>
<evidence type="ECO:0000256" key="1">
    <source>
        <dbReference type="ARBA" id="ARBA00004477"/>
    </source>
</evidence>
<keyword evidence="6 10" id="KW-0472">Membrane</keyword>
<dbReference type="Proteomes" id="UP001396334">
    <property type="component" value="Unassembled WGS sequence"/>
</dbReference>
<evidence type="ECO:0000256" key="3">
    <source>
        <dbReference type="ARBA" id="ARBA00022692"/>
    </source>
</evidence>
<proteinExistence type="inferred from homology"/>
<sequence>MPVLKVLLVIIVGLILATQRFDLLGPDARHHLNNMVFYVFYPALIGCSLAETMTLEGLADLWFLLVNVLISCIIGSVLGWILVKITKPPRHLWGLVISCCSAANLGNMLFIILPALCEEENNAFGHASTCSPDGKAYASLSLAVSTFGKLKHSSMVIMRSNSVRKIFAPSTIAAMIGFIIGIASPIRKTFIDDGAPLHVIYGSAELIGNAGIPSITLIVGANLLKGTITQMLEFSLIMLWNYGIAAVSLTFWIACYLWLLG</sequence>
<evidence type="ECO:0000256" key="11">
    <source>
        <dbReference type="SAM" id="SignalP"/>
    </source>
</evidence>
<organism evidence="12 13">
    <name type="scientific">Hibiscus sabdariffa</name>
    <name type="common">roselle</name>
    <dbReference type="NCBI Taxonomy" id="183260"/>
    <lineage>
        <taxon>Eukaryota</taxon>
        <taxon>Viridiplantae</taxon>
        <taxon>Streptophyta</taxon>
        <taxon>Embryophyta</taxon>
        <taxon>Tracheophyta</taxon>
        <taxon>Spermatophyta</taxon>
        <taxon>Magnoliopsida</taxon>
        <taxon>eudicotyledons</taxon>
        <taxon>Gunneridae</taxon>
        <taxon>Pentapetalae</taxon>
        <taxon>rosids</taxon>
        <taxon>malvids</taxon>
        <taxon>Malvales</taxon>
        <taxon>Malvaceae</taxon>
        <taxon>Malvoideae</taxon>
        <taxon>Hibiscus</taxon>
    </lineage>
</organism>
<dbReference type="EMBL" id="JBBPBN010000040">
    <property type="protein sequence ID" value="KAK8999308.1"/>
    <property type="molecule type" value="Genomic_DNA"/>
</dbReference>
<dbReference type="InterPro" id="IPR004776">
    <property type="entry name" value="Mem_transp_PIN-like"/>
</dbReference>
<evidence type="ECO:0008006" key="14">
    <source>
        <dbReference type="Google" id="ProtNLM"/>
    </source>
</evidence>